<evidence type="ECO:0000256" key="1">
    <source>
        <dbReference type="ARBA" id="ARBA00023125"/>
    </source>
</evidence>
<dbReference type="Proteomes" id="UP000184204">
    <property type="component" value="Unassembled WGS sequence"/>
</dbReference>
<accession>A0A0X1U6N0</accession>
<evidence type="ECO:0000256" key="2">
    <source>
        <dbReference type="PROSITE-ProRule" id="PRU00335"/>
    </source>
</evidence>
<protein>
    <submittedName>
        <fullName evidence="4">HTH-type transcriptional repressor KstR2</fullName>
    </submittedName>
    <submittedName>
        <fullName evidence="5">Transcriptional regulator, TetR family</fullName>
    </submittedName>
</protein>
<sequence length="196" mass="22920">MPKFSAIEREKIYSLLLEKGEKLFNEKGFYAVTAEEVALSAGIAKGTFYHFFENKEHLFMVINNSLQASIFIRLQQMLEKPENMTQTERFYQLLCYIMDAFIENPLIINIDAQVWERIEAKAPKACIDENDARDSELVSMMGHSGFSFRYDLERTMKLLQMQFVQLAYIKRETQSIELMKIVLKALAEHLIKEDIK</sequence>
<dbReference type="SUPFAM" id="SSF46689">
    <property type="entry name" value="Homeodomain-like"/>
    <property type="match status" value="1"/>
</dbReference>
<dbReference type="Pfam" id="PF00440">
    <property type="entry name" value="TetR_N"/>
    <property type="match status" value="1"/>
</dbReference>
<reference evidence="4 6" key="1">
    <citation type="journal article" date="2016" name="Genome Announc.">
        <title>Complete Genome Sequence of the Amino Acid-Fermenting Clostridium propionicum X2 (DSM 1682).</title>
        <authorList>
            <person name="Poehlein A."/>
            <person name="Schlien K."/>
            <person name="Chowdhury N.P."/>
            <person name="Gottschalk G."/>
            <person name="Buckel W."/>
            <person name="Daniel R."/>
        </authorList>
    </citation>
    <scope>NUCLEOTIDE SEQUENCE [LARGE SCALE GENOMIC DNA]</scope>
    <source>
        <strain evidence="4 6">X2</strain>
    </source>
</reference>
<evidence type="ECO:0000313" key="4">
    <source>
        <dbReference type="EMBL" id="AMJ40596.1"/>
    </source>
</evidence>
<dbReference type="PROSITE" id="PS50977">
    <property type="entry name" value="HTH_TETR_2"/>
    <property type="match status" value="1"/>
</dbReference>
<feature type="domain" description="HTH tetR-type" evidence="3">
    <location>
        <begin position="10"/>
        <end position="70"/>
    </location>
</feature>
<dbReference type="Proteomes" id="UP000068026">
    <property type="component" value="Chromosome"/>
</dbReference>
<name>A0A0X1U6N0_ANAPI</name>
<dbReference type="GO" id="GO:0003677">
    <property type="term" value="F:DNA binding"/>
    <property type="evidence" value="ECO:0007669"/>
    <property type="project" value="UniProtKB-UniRule"/>
</dbReference>
<dbReference type="InterPro" id="IPR023772">
    <property type="entry name" value="DNA-bd_HTH_TetR-type_CS"/>
</dbReference>
<gene>
    <name evidence="4" type="primary">kstR2_3</name>
    <name evidence="4" type="ORF">CPRO_10010</name>
    <name evidence="5" type="ORF">SAMN02745151_02229</name>
</gene>
<dbReference type="InterPro" id="IPR009057">
    <property type="entry name" value="Homeodomain-like_sf"/>
</dbReference>
<evidence type="ECO:0000313" key="6">
    <source>
        <dbReference type="Proteomes" id="UP000068026"/>
    </source>
</evidence>
<dbReference type="InterPro" id="IPR050624">
    <property type="entry name" value="HTH-type_Tx_Regulator"/>
</dbReference>
<dbReference type="PANTHER" id="PTHR43479:SF11">
    <property type="entry name" value="ACREF_ENVCD OPERON REPRESSOR-RELATED"/>
    <property type="match status" value="1"/>
</dbReference>
<evidence type="ECO:0000259" key="3">
    <source>
        <dbReference type="PROSITE" id="PS50977"/>
    </source>
</evidence>
<dbReference type="EMBL" id="CP014223">
    <property type="protein sequence ID" value="AMJ40596.1"/>
    <property type="molecule type" value="Genomic_DNA"/>
</dbReference>
<dbReference type="EMBL" id="FQUA01000010">
    <property type="protein sequence ID" value="SHE92184.1"/>
    <property type="molecule type" value="Genomic_DNA"/>
</dbReference>
<dbReference type="PANTHER" id="PTHR43479">
    <property type="entry name" value="ACREF/ENVCD OPERON REPRESSOR-RELATED"/>
    <property type="match status" value="1"/>
</dbReference>
<dbReference type="RefSeq" id="WP_066048515.1">
    <property type="nucleotide sequence ID" value="NZ_CP014223.1"/>
</dbReference>
<organism evidence="5 7">
    <name type="scientific">Anaerotignum propionicum DSM 1682</name>
    <dbReference type="NCBI Taxonomy" id="991789"/>
    <lineage>
        <taxon>Bacteria</taxon>
        <taxon>Bacillati</taxon>
        <taxon>Bacillota</taxon>
        <taxon>Clostridia</taxon>
        <taxon>Lachnospirales</taxon>
        <taxon>Anaerotignaceae</taxon>
        <taxon>Anaerotignum</taxon>
    </lineage>
</organism>
<dbReference type="PROSITE" id="PS01081">
    <property type="entry name" value="HTH_TETR_1"/>
    <property type="match status" value="1"/>
</dbReference>
<keyword evidence="1 2" id="KW-0238">DNA-binding</keyword>
<keyword evidence="6" id="KW-1185">Reference proteome</keyword>
<dbReference type="PRINTS" id="PR00455">
    <property type="entry name" value="HTHTETR"/>
</dbReference>
<dbReference type="AlphaFoldDB" id="A0A0X1U6N0"/>
<evidence type="ECO:0000313" key="5">
    <source>
        <dbReference type="EMBL" id="SHE92184.1"/>
    </source>
</evidence>
<dbReference type="OrthoDB" id="9812484at2"/>
<reference evidence="5" key="3">
    <citation type="submission" date="2016-11" db="EMBL/GenBank/DDBJ databases">
        <authorList>
            <person name="Varghese N."/>
            <person name="Submissions S."/>
        </authorList>
    </citation>
    <scope>NUCLEOTIDE SEQUENCE</scope>
    <source>
        <strain evidence="5">DSM 1682</strain>
    </source>
</reference>
<dbReference type="Gene3D" id="1.10.357.10">
    <property type="entry name" value="Tetracycline Repressor, domain 2"/>
    <property type="match status" value="1"/>
</dbReference>
<proteinExistence type="predicted"/>
<reference evidence="7" key="4">
    <citation type="submission" date="2016-11" db="EMBL/GenBank/DDBJ databases">
        <authorList>
            <person name="Jaros S."/>
            <person name="Januszkiewicz K."/>
            <person name="Wedrychowicz H."/>
        </authorList>
    </citation>
    <scope>NUCLEOTIDE SEQUENCE [LARGE SCALE GENOMIC DNA]</scope>
    <source>
        <strain evidence="7">DSM 1682</strain>
    </source>
</reference>
<evidence type="ECO:0000313" key="7">
    <source>
        <dbReference type="Proteomes" id="UP000184204"/>
    </source>
</evidence>
<reference evidence="6" key="2">
    <citation type="submission" date="2016-01" db="EMBL/GenBank/DDBJ databases">
        <authorList>
            <person name="Poehlein A."/>
            <person name="Schlien K."/>
            <person name="Gottschalk G."/>
            <person name="Buckel W."/>
            <person name="Daniel R."/>
        </authorList>
    </citation>
    <scope>NUCLEOTIDE SEQUENCE [LARGE SCALE GENOMIC DNA]</scope>
    <source>
        <strain evidence="6">X2</strain>
    </source>
</reference>
<dbReference type="KEGG" id="cpro:CPRO_10010"/>
<feature type="DNA-binding region" description="H-T-H motif" evidence="2">
    <location>
        <begin position="33"/>
        <end position="52"/>
    </location>
</feature>
<dbReference type="InterPro" id="IPR001647">
    <property type="entry name" value="HTH_TetR"/>
</dbReference>